<dbReference type="InterPro" id="IPR052657">
    <property type="entry name" value="PDP_family_Arabidopsis"/>
</dbReference>
<organism evidence="3">
    <name type="scientific">Ostreococcus mediterraneus</name>
    <dbReference type="NCBI Taxonomy" id="1486918"/>
    <lineage>
        <taxon>Eukaryota</taxon>
        <taxon>Viridiplantae</taxon>
        <taxon>Chlorophyta</taxon>
        <taxon>Mamiellophyceae</taxon>
        <taxon>Mamiellales</taxon>
        <taxon>Bathycoccaceae</taxon>
        <taxon>Ostreococcus</taxon>
    </lineage>
</organism>
<evidence type="ECO:0000259" key="2">
    <source>
        <dbReference type="PROSITE" id="PS50812"/>
    </source>
</evidence>
<gene>
    <name evidence="3" type="ORF">OMED0929_LOCUS4703</name>
</gene>
<proteinExistence type="predicted"/>
<dbReference type="PANTHER" id="PTHR10688:SF5">
    <property type="entry name" value="PWWP DOMAIN-CONTAINING PROTEIN 1-RELATED"/>
    <property type="match status" value="1"/>
</dbReference>
<dbReference type="SUPFAM" id="SSF53335">
    <property type="entry name" value="S-adenosyl-L-methionine-dependent methyltransferases"/>
    <property type="match status" value="1"/>
</dbReference>
<dbReference type="CDD" id="cd20404">
    <property type="entry name" value="Tudor_Agenet_AtEML-like"/>
    <property type="match status" value="1"/>
</dbReference>
<sequence length="762" mass="82699">MSTVGARLRIATALTGAGAMDYGLTQAGHEIVLQCEAEPAARDVLSARFQGVRRARELCEIESLAKNVDVLVISGMTREYDGSWRESWSKASCAGALKHALRLAAESRVPWLVIEARGRILERNADTNEAPLMHEFALELERLGYKWAHRTVAAAAFGVPDVSARVVIVASRIGDPRDVLLTEDAGPLHVERRTNADEHTFVFNRHPEHGLRVYADVCEGFHPEGRACVLTAAGGLMPFAIHDAERMQGLPPGWTMMTRPSLHGSQGAELAARWDALAVTYGCVPCSYWIGTRLADPYSVKYSGEGVPFDTAVPPSWPGAAYNIGHGRVSALCSPFVRTITQLPCLGNFLTTAFFEGGPLVSREVAVECARVMRMSGWEPPSQLAALETVDGGIKRDLSEEPAVRTPAIGSRPTSDAALNVTDVSAQGDAKLDNNSFVARTLPLIKTKSGNFIAETGEVKRMSGPELLAGDAKRPRMGTPPTGDPESGGTPGSANRMSFIAGIGLAHRRNNQLVWAKLPGHPFWPGMRVNEDKDFIPDDARAMAREGEVLIVFFGESSFGWVRNDQCLDFEEHYATKSRDPGRNKARFQAALKQANDELHIRETQAERDKLRKLAAQVSTAHKFPVREKRVALAQVKGCTCRACTTAPVAGTAAQRCIRSEAAEKATSGHVGAKLTIQGKGVIGKNILIFWPLDNASYPAKIVNYDPHELRHQVQYVQDDVQEFLSLWKEDVSLPEGETLGGNVPDADHAGADLLLGLMSAG</sequence>
<dbReference type="CDD" id="cd05162">
    <property type="entry name" value="PWWP"/>
    <property type="match status" value="1"/>
</dbReference>
<dbReference type="SUPFAM" id="SSF63748">
    <property type="entry name" value="Tudor/PWWP/MBT"/>
    <property type="match status" value="1"/>
</dbReference>
<dbReference type="SMART" id="SM00293">
    <property type="entry name" value="PWWP"/>
    <property type="match status" value="1"/>
</dbReference>
<feature type="domain" description="PWWP" evidence="2">
    <location>
        <begin position="510"/>
        <end position="573"/>
    </location>
</feature>
<evidence type="ECO:0000256" key="1">
    <source>
        <dbReference type="SAM" id="MobiDB-lite"/>
    </source>
</evidence>
<feature type="region of interest" description="Disordered" evidence="1">
    <location>
        <begin position="465"/>
        <end position="495"/>
    </location>
</feature>
<dbReference type="EMBL" id="HBEW01005596">
    <property type="protein sequence ID" value="CAD8584032.1"/>
    <property type="molecule type" value="Transcribed_RNA"/>
</dbReference>
<dbReference type="InterPro" id="IPR000313">
    <property type="entry name" value="PWWP_dom"/>
</dbReference>
<reference evidence="3" key="1">
    <citation type="submission" date="2021-01" db="EMBL/GenBank/DDBJ databases">
        <authorList>
            <person name="Corre E."/>
            <person name="Pelletier E."/>
            <person name="Niang G."/>
            <person name="Scheremetjew M."/>
            <person name="Finn R."/>
            <person name="Kale V."/>
            <person name="Holt S."/>
            <person name="Cochrane G."/>
            <person name="Meng A."/>
            <person name="Brown T."/>
            <person name="Cohen L."/>
        </authorList>
    </citation>
    <scope>NUCLEOTIDE SEQUENCE</scope>
    <source>
        <strain evidence="3">Clade-D-RCC2572</strain>
    </source>
</reference>
<dbReference type="Pfam" id="PF00855">
    <property type="entry name" value="PWWP"/>
    <property type="match status" value="1"/>
</dbReference>
<protein>
    <recommendedName>
        <fullName evidence="2">PWWP domain-containing protein</fullName>
    </recommendedName>
</protein>
<name>A0A7S0KK65_9CHLO</name>
<dbReference type="InterPro" id="IPR029063">
    <property type="entry name" value="SAM-dependent_MTases_sf"/>
</dbReference>
<dbReference type="Gene3D" id="3.40.50.150">
    <property type="entry name" value="Vaccinia Virus protein VP39"/>
    <property type="match status" value="1"/>
</dbReference>
<dbReference type="AlphaFoldDB" id="A0A7S0KK65"/>
<evidence type="ECO:0000313" key="3">
    <source>
        <dbReference type="EMBL" id="CAD8584032.1"/>
    </source>
</evidence>
<dbReference type="Gene3D" id="2.30.30.140">
    <property type="match status" value="1"/>
</dbReference>
<dbReference type="PANTHER" id="PTHR10688">
    <property type="entry name" value="PWWP DOMAIN-CONTAINING PROTEIN"/>
    <property type="match status" value="1"/>
</dbReference>
<accession>A0A7S0KK65</accession>
<dbReference type="PROSITE" id="PS50812">
    <property type="entry name" value="PWWP"/>
    <property type="match status" value="1"/>
</dbReference>